<reference evidence="1" key="2">
    <citation type="submission" date="2020-11" db="EMBL/GenBank/DDBJ databases">
        <authorList>
            <person name="McCartney M.A."/>
            <person name="Auch B."/>
            <person name="Kono T."/>
            <person name="Mallez S."/>
            <person name="Becker A."/>
            <person name="Gohl D.M."/>
            <person name="Silverstein K.A.T."/>
            <person name="Koren S."/>
            <person name="Bechman K.B."/>
            <person name="Herman A."/>
            <person name="Abrahante J.E."/>
            <person name="Garbe J."/>
        </authorList>
    </citation>
    <scope>NUCLEOTIDE SEQUENCE</scope>
    <source>
        <strain evidence="1">Duluth1</strain>
        <tissue evidence="1">Whole animal</tissue>
    </source>
</reference>
<protein>
    <submittedName>
        <fullName evidence="1">Uncharacterized protein</fullName>
    </submittedName>
</protein>
<name>A0A9D4S3E6_DREPO</name>
<dbReference type="AlphaFoldDB" id="A0A9D4S3E6"/>
<evidence type="ECO:0000313" key="2">
    <source>
        <dbReference type="Proteomes" id="UP000828390"/>
    </source>
</evidence>
<accession>A0A9D4S3E6</accession>
<comment type="caution">
    <text evidence="1">The sequence shown here is derived from an EMBL/GenBank/DDBJ whole genome shotgun (WGS) entry which is preliminary data.</text>
</comment>
<sequence length="62" mass="7556">MLHFYVFFLCAARHVVEEEKDVKRAMEFLHECDLLKIEDILPFFPDFVTIDHFKVLLRHFCL</sequence>
<organism evidence="1 2">
    <name type="scientific">Dreissena polymorpha</name>
    <name type="common">Zebra mussel</name>
    <name type="synonym">Mytilus polymorpha</name>
    <dbReference type="NCBI Taxonomy" id="45954"/>
    <lineage>
        <taxon>Eukaryota</taxon>
        <taxon>Metazoa</taxon>
        <taxon>Spiralia</taxon>
        <taxon>Lophotrochozoa</taxon>
        <taxon>Mollusca</taxon>
        <taxon>Bivalvia</taxon>
        <taxon>Autobranchia</taxon>
        <taxon>Heteroconchia</taxon>
        <taxon>Euheterodonta</taxon>
        <taxon>Imparidentia</taxon>
        <taxon>Neoheterodontei</taxon>
        <taxon>Myida</taxon>
        <taxon>Dreissenoidea</taxon>
        <taxon>Dreissenidae</taxon>
        <taxon>Dreissena</taxon>
    </lineage>
</organism>
<keyword evidence="2" id="KW-1185">Reference proteome</keyword>
<dbReference type="Proteomes" id="UP000828390">
    <property type="component" value="Unassembled WGS sequence"/>
</dbReference>
<reference evidence="1" key="1">
    <citation type="journal article" date="2019" name="bioRxiv">
        <title>The Genome of the Zebra Mussel, Dreissena polymorpha: A Resource for Invasive Species Research.</title>
        <authorList>
            <person name="McCartney M.A."/>
            <person name="Auch B."/>
            <person name="Kono T."/>
            <person name="Mallez S."/>
            <person name="Zhang Y."/>
            <person name="Obille A."/>
            <person name="Becker A."/>
            <person name="Abrahante J.E."/>
            <person name="Garbe J."/>
            <person name="Badalamenti J.P."/>
            <person name="Herman A."/>
            <person name="Mangelson H."/>
            <person name="Liachko I."/>
            <person name="Sullivan S."/>
            <person name="Sone E.D."/>
            <person name="Koren S."/>
            <person name="Silverstein K.A.T."/>
            <person name="Beckman K.B."/>
            <person name="Gohl D.M."/>
        </authorList>
    </citation>
    <scope>NUCLEOTIDE SEQUENCE</scope>
    <source>
        <strain evidence="1">Duluth1</strain>
        <tissue evidence="1">Whole animal</tissue>
    </source>
</reference>
<gene>
    <name evidence="1" type="ORF">DPMN_012487</name>
</gene>
<proteinExistence type="predicted"/>
<evidence type="ECO:0000313" key="1">
    <source>
        <dbReference type="EMBL" id="KAH3888452.1"/>
    </source>
</evidence>
<dbReference type="EMBL" id="JAIWYP010000001">
    <property type="protein sequence ID" value="KAH3888452.1"/>
    <property type="molecule type" value="Genomic_DNA"/>
</dbReference>